<dbReference type="InterPro" id="IPR047057">
    <property type="entry name" value="MerR_fam"/>
</dbReference>
<reference evidence="3 4" key="1">
    <citation type="submission" date="2016-10" db="EMBL/GenBank/DDBJ databases">
        <authorList>
            <person name="de Groot N.N."/>
        </authorList>
    </citation>
    <scope>NUCLEOTIDE SEQUENCE [LARGE SCALE GENOMIC DNA]</scope>
    <source>
        <strain evidence="3 4">AA1</strain>
    </source>
</reference>
<dbReference type="PROSITE" id="PS50937">
    <property type="entry name" value="HTH_MERR_2"/>
    <property type="match status" value="1"/>
</dbReference>
<evidence type="ECO:0000256" key="1">
    <source>
        <dbReference type="ARBA" id="ARBA00023125"/>
    </source>
</evidence>
<dbReference type="EMBL" id="FMUX01000011">
    <property type="protein sequence ID" value="SCY53123.1"/>
    <property type="molecule type" value="Genomic_DNA"/>
</dbReference>
<dbReference type="GO" id="GO:0003677">
    <property type="term" value="F:DNA binding"/>
    <property type="evidence" value="ECO:0007669"/>
    <property type="project" value="UniProtKB-KW"/>
</dbReference>
<dbReference type="STRING" id="419481.SAMN05216233_11131"/>
<evidence type="ECO:0000313" key="4">
    <source>
        <dbReference type="Proteomes" id="UP000198870"/>
    </source>
</evidence>
<sequence length="109" mass="12666">MGIVPQKKYFKISEVSSLTGLESHVLRFWEGEFSAIRPKRTESGQRMYRRKDIDVILEIKRLLHDERYTIEGAKKMIGARGKEKDASPAGTRDFLKEIVDELRLIRAMV</sequence>
<dbReference type="Proteomes" id="UP000198870">
    <property type="component" value="Unassembled WGS sequence"/>
</dbReference>
<evidence type="ECO:0000259" key="2">
    <source>
        <dbReference type="PROSITE" id="PS50937"/>
    </source>
</evidence>
<keyword evidence="1 3" id="KW-0238">DNA-binding</keyword>
<dbReference type="InterPro" id="IPR000551">
    <property type="entry name" value="MerR-type_HTH_dom"/>
</dbReference>
<protein>
    <submittedName>
        <fullName evidence="3">DNA-binding transcriptional regulator, MerR family</fullName>
    </submittedName>
</protein>
<name>A0A1G5GNK3_9BACT</name>
<gene>
    <name evidence="3" type="ORF">SAMN05216233_11131</name>
</gene>
<proteinExistence type="predicted"/>
<dbReference type="PANTHER" id="PTHR30204:SF15">
    <property type="entry name" value="BLL5018 PROTEIN"/>
    <property type="match status" value="1"/>
</dbReference>
<dbReference type="Gene3D" id="1.10.1660.10">
    <property type="match status" value="1"/>
</dbReference>
<dbReference type="AlphaFoldDB" id="A0A1G5GNK3"/>
<dbReference type="SMART" id="SM00422">
    <property type="entry name" value="HTH_MERR"/>
    <property type="match status" value="1"/>
</dbReference>
<dbReference type="SUPFAM" id="SSF46955">
    <property type="entry name" value="Putative DNA-binding domain"/>
    <property type="match status" value="1"/>
</dbReference>
<dbReference type="InterPro" id="IPR009061">
    <property type="entry name" value="DNA-bd_dom_put_sf"/>
</dbReference>
<dbReference type="Pfam" id="PF13411">
    <property type="entry name" value="MerR_1"/>
    <property type="match status" value="1"/>
</dbReference>
<dbReference type="PANTHER" id="PTHR30204">
    <property type="entry name" value="REDOX-CYCLING DRUG-SENSING TRANSCRIPTIONAL ACTIVATOR SOXR"/>
    <property type="match status" value="1"/>
</dbReference>
<feature type="domain" description="HTH merR-type" evidence="2">
    <location>
        <begin position="9"/>
        <end position="79"/>
    </location>
</feature>
<keyword evidence="4" id="KW-1185">Reference proteome</keyword>
<accession>A0A1G5GNK3</accession>
<organism evidence="3 4">
    <name type="scientific">Desulfoluna spongiiphila</name>
    <dbReference type="NCBI Taxonomy" id="419481"/>
    <lineage>
        <taxon>Bacteria</taxon>
        <taxon>Pseudomonadati</taxon>
        <taxon>Thermodesulfobacteriota</taxon>
        <taxon>Desulfobacteria</taxon>
        <taxon>Desulfobacterales</taxon>
        <taxon>Desulfolunaceae</taxon>
        <taxon>Desulfoluna</taxon>
    </lineage>
</organism>
<dbReference type="RefSeq" id="WP_175469847.1">
    <property type="nucleotide sequence ID" value="NZ_FMUX01000011.1"/>
</dbReference>
<dbReference type="CDD" id="cd04765">
    <property type="entry name" value="HTH_MlrA-like_sg2"/>
    <property type="match status" value="1"/>
</dbReference>
<dbReference type="GO" id="GO:0003700">
    <property type="term" value="F:DNA-binding transcription factor activity"/>
    <property type="evidence" value="ECO:0007669"/>
    <property type="project" value="InterPro"/>
</dbReference>
<evidence type="ECO:0000313" key="3">
    <source>
        <dbReference type="EMBL" id="SCY53123.1"/>
    </source>
</evidence>